<dbReference type="Proteomes" id="UP000092600">
    <property type="component" value="Unassembled WGS sequence"/>
</dbReference>
<evidence type="ECO:0000313" key="3">
    <source>
        <dbReference type="Proteomes" id="UP000092600"/>
    </source>
</evidence>
<dbReference type="InterPro" id="IPR020471">
    <property type="entry name" value="AKR"/>
</dbReference>
<gene>
    <name evidence="2" type="ORF">ACMD2_23830</name>
</gene>
<dbReference type="PANTHER" id="PTHR11732">
    <property type="entry name" value="ALDO/KETO REDUCTASE"/>
    <property type="match status" value="1"/>
</dbReference>
<organism evidence="2 3">
    <name type="scientific">Ananas comosus</name>
    <name type="common">Pineapple</name>
    <name type="synonym">Ananas ananas</name>
    <dbReference type="NCBI Taxonomy" id="4615"/>
    <lineage>
        <taxon>Eukaryota</taxon>
        <taxon>Viridiplantae</taxon>
        <taxon>Streptophyta</taxon>
        <taxon>Embryophyta</taxon>
        <taxon>Tracheophyta</taxon>
        <taxon>Spermatophyta</taxon>
        <taxon>Magnoliopsida</taxon>
        <taxon>Liliopsida</taxon>
        <taxon>Poales</taxon>
        <taxon>Bromeliaceae</taxon>
        <taxon>Bromelioideae</taxon>
        <taxon>Ananas</taxon>
    </lineage>
</organism>
<comment type="caution">
    <text evidence="2">The sequence shown here is derived from an EMBL/GenBank/DDBJ whole genome shotgun (WGS) entry which is preliminary data.</text>
</comment>
<dbReference type="InterPro" id="IPR018170">
    <property type="entry name" value="Aldo/ket_reductase_CS"/>
</dbReference>
<dbReference type="AlphaFoldDB" id="A0A199UQI5"/>
<dbReference type="GO" id="GO:0016491">
    <property type="term" value="F:oxidoreductase activity"/>
    <property type="evidence" value="ECO:0007669"/>
    <property type="project" value="InterPro"/>
</dbReference>
<sequence length="210" mass="23837">AGYRHIDCARLYKNEKEIGDALKSLFDDGVIKREDLFITSKLWCSDLAPEDIHWPFRMKKGTSDFIPENFLELDMRATWTAMEELYDSGKAHAIGVSNFSSKKLGDLLSTARVPPAVNQVECHPYWQQAKLRSFCQSQGVHISAYRPLGQPGSTQKTKILTNPILQTAAESLGKTPAQIALRWVKLVRGDWFIHPQSIYKSVEELWDGEI</sequence>
<evidence type="ECO:0000313" key="2">
    <source>
        <dbReference type="EMBL" id="OAY67087.1"/>
    </source>
</evidence>
<proteinExistence type="predicted"/>
<feature type="domain" description="NADP-dependent oxidoreductase" evidence="1">
    <location>
        <begin position="1"/>
        <end position="185"/>
    </location>
</feature>
<dbReference type="PRINTS" id="PR00069">
    <property type="entry name" value="ALDKETRDTASE"/>
</dbReference>
<dbReference type="InterPro" id="IPR023210">
    <property type="entry name" value="NADP_OxRdtase_dom"/>
</dbReference>
<reference evidence="2 3" key="1">
    <citation type="journal article" date="2016" name="DNA Res.">
        <title>The draft genome of MD-2 pineapple using hybrid error correction of long reads.</title>
        <authorList>
            <person name="Redwan R.M."/>
            <person name="Saidin A."/>
            <person name="Kumar S.V."/>
        </authorList>
    </citation>
    <scope>NUCLEOTIDE SEQUENCE [LARGE SCALE GENOMIC DNA]</scope>
    <source>
        <strain evidence="3">cv. MD2</strain>
        <tissue evidence="2">Leaf</tissue>
    </source>
</reference>
<dbReference type="SUPFAM" id="SSF51430">
    <property type="entry name" value="NAD(P)-linked oxidoreductase"/>
    <property type="match status" value="1"/>
</dbReference>
<dbReference type="EMBL" id="LSRQ01005716">
    <property type="protein sequence ID" value="OAY67087.1"/>
    <property type="molecule type" value="Genomic_DNA"/>
</dbReference>
<dbReference type="STRING" id="4615.A0A199UQI5"/>
<accession>A0A199UQI5</accession>
<feature type="non-terminal residue" evidence="2">
    <location>
        <position position="1"/>
    </location>
</feature>
<dbReference type="Gene3D" id="3.20.20.100">
    <property type="entry name" value="NADP-dependent oxidoreductase domain"/>
    <property type="match status" value="2"/>
</dbReference>
<dbReference type="Pfam" id="PF00248">
    <property type="entry name" value="Aldo_ket_red"/>
    <property type="match status" value="1"/>
</dbReference>
<name>A0A199UQI5_ANACO</name>
<protein>
    <submittedName>
        <fullName evidence="2">Aldo-keto reductase family 4 member C9</fullName>
    </submittedName>
</protein>
<dbReference type="PROSITE" id="PS00798">
    <property type="entry name" value="ALDOKETO_REDUCTASE_1"/>
    <property type="match status" value="1"/>
</dbReference>
<evidence type="ECO:0000259" key="1">
    <source>
        <dbReference type="Pfam" id="PF00248"/>
    </source>
</evidence>
<dbReference type="InterPro" id="IPR036812">
    <property type="entry name" value="NAD(P)_OxRdtase_dom_sf"/>
</dbReference>